<dbReference type="Gene3D" id="3.30.70.270">
    <property type="match status" value="1"/>
</dbReference>
<dbReference type="InterPro" id="IPR043502">
    <property type="entry name" value="DNA/RNA_pol_sf"/>
</dbReference>
<evidence type="ECO:0000259" key="2">
    <source>
        <dbReference type="PROSITE" id="PS50994"/>
    </source>
</evidence>
<dbReference type="InterPro" id="IPR001584">
    <property type="entry name" value="Integrase_cat-core"/>
</dbReference>
<protein>
    <submittedName>
        <fullName evidence="3">K02A2.6-like</fullName>
    </submittedName>
</protein>
<dbReference type="InterPro" id="IPR043128">
    <property type="entry name" value="Rev_trsase/Diguanyl_cyclase"/>
</dbReference>
<dbReference type="Pfam" id="PF17919">
    <property type="entry name" value="RT_RNaseH_2"/>
    <property type="match status" value="1"/>
</dbReference>
<dbReference type="Proteomes" id="UP001235939">
    <property type="component" value="Chromosome 11"/>
</dbReference>
<dbReference type="PANTHER" id="PTHR37984">
    <property type="entry name" value="PROTEIN CBG26694"/>
    <property type="match status" value="1"/>
</dbReference>
<dbReference type="SUPFAM" id="SSF53098">
    <property type="entry name" value="Ribonuclease H-like"/>
    <property type="match status" value="1"/>
</dbReference>
<dbReference type="EMBL" id="CP092873">
    <property type="protein sequence ID" value="UYV74020.1"/>
    <property type="molecule type" value="Genomic_DNA"/>
</dbReference>
<dbReference type="InterPro" id="IPR036397">
    <property type="entry name" value="RNaseH_sf"/>
</dbReference>
<dbReference type="CDD" id="cd09274">
    <property type="entry name" value="RNase_HI_RT_Ty3"/>
    <property type="match status" value="1"/>
</dbReference>
<dbReference type="PROSITE" id="PS50994">
    <property type="entry name" value="INTEGRASE"/>
    <property type="match status" value="1"/>
</dbReference>
<keyword evidence="1" id="KW-0511">Multifunctional enzyme</keyword>
<dbReference type="Gene3D" id="3.30.420.10">
    <property type="entry name" value="Ribonuclease H-like superfamily/Ribonuclease H"/>
    <property type="match status" value="1"/>
</dbReference>
<dbReference type="InterPro" id="IPR012337">
    <property type="entry name" value="RNaseH-like_sf"/>
</dbReference>
<reference evidence="3 4" key="1">
    <citation type="submission" date="2022-01" db="EMBL/GenBank/DDBJ databases">
        <title>A chromosomal length assembly of Cordylochernes scorpioides.</title>
        <authorList>
            <person name="Zeh D."/>
            <person name="Zeh J."/>
        </authorList>
    </citation>
    <scope>NUCLEOTIDE SEQUENCE [LARGE SCALE GENOMIC DNA]</scope>
    <source>
        <strain evidence="3">IN4F17</strain>
        <tissue evidence="3">Whole Body</tissue>
    </source>
</reference>
<keyword evidence="4" id="KW-1185">Reference proteome</keyword>
<evidence type="ECO:0000313" key="3">
    <source>
        <dbReference type="EMBL" id="UYV74020.1"/>
    </source>
</evidence>
<gene>
    <name evidence="3" type="ORF">LAZ67_11001860</name>
</gene>
<feature type="domain" description="Integrase catalytic" evidence="2">
    <location>
        <begin position="208"/>
        <end position="273"/>
    </location>
</feature>
<name>A0ABY6KYR6_9ARAC</name>
<dbReference type="InterPro" id="IPR050951">
    <property type="entry name" value="Retrovirus_Pol_polyprotein"/>
</dbReference>
<evidence type="ECO:0000256" key="1">
    <source>
        <dbReference type="ARBA" id="ARBA00023268"/>
    </source>
</evidence>
<dbReference type="PANTHER" id="PTHR37984:SF5">
    <property type="entry name" value="PROTEIN NYNRIN-LIKE"/>
    <property type="match status" value="1"/>
</dbReference>
<accession>A0ABY6KYR6</accession>
<dbReference type="SUPFAM" id="SSF56672">
    <property type="entry name" value="DNA/RNA polymerases"/>
    <property type="match status" value="1"/>
</dbReference>
<proteinExistence type="predicted"/>
<evidence type="ECO:0000313" key="4">
    <source>
        <dbReference type="Proteomes" id="UP001235939"/>
    </source>
</evidence>
<organism evidence="3 4">
    <name type="scientific">Cordylochernes scorpioides</name>
    <dbReference type="NCBI Taxonomy" id="51811"/>
    <lineage>
        <taxon>Eukaryota</taxon>
        <taxon>Metazoa</taxon>
        <taxon>Ecdysozoa</taxon>
        <taxon>Arthropoda</taxon>
        <taxon>Chelicerata</taxon>
        <taxon>Arachnida</taxon>
        <taxon>Pseudoscorpiones</taxon>
        <taxon>Cheliferoidea</taxon>
        <taxon>Chernetidae</taxon>
        <taxon>Cordylochernes</taxon>
    </lineage>
</organism>
<sequence length="273" mass="31376">MPFGLCNAPATFKRNMENMLGNLRWQICLCYLYDVIIYSPDFQRTSKDSKLFLDVFNPRDITSKLSEIFLGPQSVSFTWTERQEEAFQTLKIALLSPPILGHFNPNAPTYIHTDASNIGIDGTLAKTSVVISYLSRTLSKAEQNYSTTEKECLAVIWSMSKLRPYLYGRHFKIVANYHALCWLKNLKDPTGRLARWALNIQEYDFILPPNLPFKRIGIDFVGPLPSTKNRKKWIIVLTDYYTSYAETRAVSEATVKEVSKFLLEDIFLRHGVP</sequence>
<dbReference type="InterPro" id="IPR041577">
    <property type="entry name" value="RT_RNaseH_2"/>
</dbReference>